<organism evidence="1">
    <name type="scientific">Aphanomyces astaci</name>
    <name type="common">Crayfish plague agent</name>
    <dbReference type="NCBI Taxonomy" id="112090"/>
    <lineage>
        <taxon>Eukaryota</taxon>
        <taxon>Sar</taxon>
        <taxon>Stramenopiles</taxon>
        <taxon>Oomycota</taxon>
        <taxon>Saprolegniomycetes</taxon>
        <taxon>Saprolegniales</taxon>
        <taxon>Verrucalvaceae</taxon>
        <taxon>Aphanomyces</taxon>
    </lineage>
</organism>
<dbReference type="AlphaFoldDB" id="W4FA36"/>
<gene>
    <name evidence="1" type="ORF">H257_18720</name>
</gene>
<proteinExistence type="predicted"/>
<evidence type="ECO:0000313" key="1">
    <source>
        <dbReference type="EMBL" id="ETV64365.1"/>
    </source>
</evidence>
<reference evidence="1" key="1">
    <citation type="submission" date="2013-12" db="EMBL/GenBank/DDBJ databases">
        <title>The Genome Sequence of Aphanomyces astaci APO3.</title>
        <authorList>
            <consortium name="The Broad Institute Genomics Platform"/>
            <person name="Russ C."/>
            <person name="Tyler B."/>
            <person name="van West P."/>
            <person name="Dieguez-Uribeondo J."/>
            <person name="Young S.K."/>
            <person name="Zeng Q."/>
            <person name="Gargeya S."/>
            <person name="Fitzgerald M."/>
            <person name="Abouelleil A."/>
            <person name="Alvarado L."/>
            <person name="Chapman S.B."/>
            <person name="Gainer-Dewar J."/>
            <person name="Goldberg J."/>
            <person name="Griggs A."/>
            <person name="Gujja S."/>
            <person name="Hansen M."/>
            <person name="Howarth C."/>
            <person name="Imamovic A."/>
            <person name="Ireland A."/>
            <person name="Larimer J."/>
            <person name="McCowan C."/>
            <person name="Murphy C."/>
            <person name="Pearson M."/>
            <person name="Poon T.W."/>
            <person name="Priest M."/>
            <person name="Roberts A."/>
            <person name="Saif S."/>
            <person name="Shea T."/>
            <person name="Sykes S."/>
            <person name="Wortman J."/>
            <person name="Nusbaum C."/>
            <person name="Birren B."/>
        </authorList>
    </citation>
    <scope>NUCLEOTIDE SEQUENCE [LARGE SCALE GENOMIC DNA]</scope>
    <source>
        <strain evidence="1">APO3</strain>
    </source>
</reference>
<sequence length="139" mass="15886">MRRSRRGEKLETLVFDELATPSLLSEGDRQVLRPVLHVRYCYRWLSKLAQRLPNLHRTLPDVIRKLHPPQCIPPLARLLVDELELFPCLCRFVDHIFFVESVVLVGTSKFTGLLWFSMNLLAVAADSATCSSCGFTETT</sequence>
<dbReference type="EMBL" id="KI913319">
    <property type="protein sequence ID" value="ETV64365.1"/>
    <property type="molecule type" value="Genomic_DNA"/>
</dbReference>
<dbReference type="VEuPathDB" id="FungiDB:H257_18720"/>
<dbReference type="RefSeq" id="XP_009846149.1">
    <property type="nucleotide sequence ID" value="XM_009847847.1"/>
</dbReference>
<accession>W4FA36</accession>
<dbReference type="OrthoDB" id="78652at2759"/>
<name>W4FA36_APHAT</name>
<dbReference type="GeneID" id="20820716"/>
<protein>
    <submittedName>
        <fullName evidence="1">Uncharacterized protein</fullName>
    </submittedName>
</protein>